<sequence>MSQHVPGSQLSALALVAGLLVVLAVLPAAVSAEGKTVTISGSTTVLPIASAVAEAYMAKHSDVDVKVSGGGSGAGISAISKGAVDIGMSSRELSSDEKAANSKLVVTPVAKDGIAIIVNPANKVDSLTLSQIKDIYTGKDKSWKDVGGEQAEFSIVGRDSASGTREFFSSEVLKKADFTPFMVEKNSNGAVQQLVSQTPNAIGYVGMGFEDGVKVLNLNVDGKMLKPTTATVKSKEYPLSRDLYFITNGAPSGAAKDFIDFLLSADGQKIVEEQGFVSLK</sequence>
<dbReference type="InterPro" id="IPR050811">
    <property type="entry name" value="Phosphate_ABC_transporter"/>
</dbReference>
<dbReference type="SUPFAM" id="SSF53850">
    <property type="entry name" value="Periplasmic binding protein-like II"/>
    <property type="match status" value="1"/>
</dbReference>
<reference evidence="4 5" key="1">
    <citation type="submission" date="2018-05" db="EMBL/GenBank/DDBJ databases">
        <title>Draft genome of Methanospirillum lacunae Ki8-1.</title>
        <authorList>
            <person name="Dueholm M.S."/>
            <person name="Nielsen P.H."/>
            <person name="Bakmann L.F."/>
            <person name="Otzen D.E."/>
        </authorList>
    </citation>
    <scope>NUCLEOTIDE SEQUENCE [LARGE SCALE GENOMIC DNA]</scope>
    <source>
        <strain evidence="4 5">Ki8-1</strain>
    </source>
</reference>
<organism evidence="4 5">
    <name type="scientific">Methanospirillum lacunae</name>
    <dbReference type="NCBI Taxonomy" id="668570"/>
    <lineage>
        <taxon>Archaea</taxon>
        <taxon>Methanobacteriati</taxon>
        <taxon>Methanobacteriota</taxon>
        <taxon>Stenosarchaea group</taxon>
        <taxon>Methanomicrobia</taxon>
        <taxon>Methanomicrobiales</taxon>
        <taxon>Methanospirillaceae</taxon>
        <taxon>Methanospirillum</taxon>
    </lineage>
</organism>
<dbReference type="OrthoDB" id="53390at2157"/>
<dbReference type="Proteomes" id="UP000245657">
    <property type="component" value="Unassembled WGS sequence"/>
</dbReference>
<evidence type="ECO:0000259" key="3">
    <source>
        <dbReference type="Pfam" id="PF12849"/>
    </source>
</evidence>
<dbReference type="GeneID" id="97547972"/>
<dbReference type="GO" id="GO:0042301">
    <property type="term" value="F:phosphate ion binding"/>
    <property type="evidence" value="ECO:0007669"/>
    <property type="project" value="InterPro"/>
</dbReference>
<dbReference type="AlphaFoldDB" id="A0A2V2N9A2"/>
<dbReference type="InterPro" id="IPR011862">
    <property type="entry name" value="Phos-bd"/>
</dbReference>
<dbReference type="InterPro" id="IPR024370">
    <property type="entry name" value="PBP_domain"/>
</dbReference>
<keyword evidence="1" id="KW-0813">Transport</keyword>
<keyword evidence="5" id="KW-1185">Reference proteome</keyword>
<proteinExistence type="predicted"/>
<dbReference type="CDD" id="cd13653">
    <property type="entry name" value="PBP2_phosphate_like_1"/>
    <property type="match status" value="1"/>
</dbReference>
<dbReference type="EMBL" id="QGMY01000007">
    <property type="protein sequence ID" value="PWR72161.1"/>
    <property type="molecule type" value="Genomic_DNA"/>
</dbReference>
<keyword evidence="2" id="KW-0732">Signal</keyword>
<dbReference type="Pfam" id="PF12849">
    <property type="entry name" value="PBP_like_2"/>
    <property type="match status" value="1"/>
</dbReference>
<evidence type="ECO:0000256" key="1">
    <source>
        <dbReference type="ARBA" id="ARBA00022448"/>
    </source>
</evidence>
<evidence type="ECO:0000313" key="4">
    <source>
        <dbReference type="EMBL" id="PWR72161.1"/>
    </source>
</evidence>
<protein>
    <submittedName>
        <fullName evidence="4">Phosphate-binding protein</fullName>
    </submittedName>
</protein>
<accession>A0A2V2N9A2</accession>
<dbReference type="Gene3D" id="3.40.190.10">
    <property type="entry name" value="Periplasmic binding protein-like II"/>
    <property type="match status" value="2"/>
</dbReference>
<dbReference type="RefSeq" id="WP_109968650.1">
    <property type="nucleotide sequence ID" value="NZ_CP176093.1"/>
</dbReference>
<name>A0A2V2N9A2_9EURY</name>
<evidence type="ECO:0000313" key="5">
    <source>
        <dbReference type="Proteomes" id="UP000245657"/>
    </source>
</evidence>
<dbReference type="PANTHER" id="PTHR30570:SF1">
    <property type="entry name" value="PHOSPHATE-BINDING PROTEIN PSTS"/>
    <property type="match status" value="1"/>
</dbReference>
<dbReference type="PANTHER" id="PTHR30570">
    <property type="entry name" value="PERIPLASMIC PHOSPHATE BINDING COMPONENT OF PHOSPHATE ABC TRANSPORTER"/>
    <property type="match status" value="1"/>
</dbReference>
<dbReference type="NCBIfam" id="TIGR02136">
    <property type="entry name" value="ptsS_2"/>
    <property type="match status" value="1"/>
</dbReference>
<comment type="caution">
    <text evidence="4">The sequence shown here is derived from an EMBL/GenBank/DDBJ whole genome shotgun (WGS) entry which is preliminary data.</text>
</comment>
<evidence type="ECO:0000256" key="2">
    <source>
        <dbReference type="ARBA" id="ARBA00022729"/>
    </source>
</evidence>
<feature type="domain" description="PBP" evidence="3">
    <location>
        <begin position="29"/>
        <end position="265"/>
    </location>
</feature>
<gene>
    <name evidence="4" type="ORF">DK846_09225</name>
</gene>